<keyword evidence="6" id="KW-1185">Reference proteome</keyword>
<accession>A0A1H9RES1</accession>
<evidence type="ECO:0000313" key="6">
    <source>
        <dbReference type="Proteomes" id="UP000198929"/>
    </source>
</evidence>
<dbReference type="SUPFAM" id="SSF53474">
    <property type="entry name" value="alpha/beta-Hydrolases"/>
    <property type="match status" value="1"/>
</dbReference>
<dbReference type="Proteomes" id="UP000198929">
    <property type="component" value="Unassembled WGS sequence"/>
</dbReference>
<protein>
    <recommendedName>
        <fullName evidence="2">Thioesterase TesA</fullName>
    </recommendedName>
</protein>
<feature type="domain" description="Thioesterase" evidence="4">
    <location>
        <begin position="20"/>
        <end position="240"/>
    </location>
</feature>
<dbReference type="Gene3D" id="3.40.50.1820">
    <property type="entry name" value="alpha/beta hydrolase"/>
    <property type="match status" value="1"/>
</dbReference>
<dbReference type="InterPro" id="IPR029058">
    <property type="entry name" value="AB_hydrolase_fold"/>
</dbReference>
<evidence type="ECO:0000256" key="2">
    <source>
        <dbReference type="ARBA" id="ARBA00015007"/>
    </source>
</evidence>
<dbReference type="InterPro" id="IPR012223">
    <property type="entry name" value="TEII"/>
</dbReference>
<proteinExistence type="inferred from homology"/>
<evidence type="ECO:0000313" key="5">
    <source>
        <dbReference type="EMBL" id="SER71290.1"/>
    </source>
</evidence>
<comment type="similarity">
    <text evidence="1">Belongs to the thioesterase family.</text>
</comment>
<dbReference type="STRING" id="1121357.SAMN05661109_00874"/>
<evidence type="ECO:0000256" key="1">
    <source>
        <dbReference type="ARBA" id="ARBA00007169"/>
    </source>
</evidence>
<dbReference type="GO" id="GO:0008610">
    <property type="term" value="P:lipid biosynthetic process"/>
    <property type="evidence" value="ECO:0007669"/>
    <property type="project" value="TreeGrafter"/>
</dbReference>
<comment type="catalytic activity">
    <reaction evidence="3">
        <text>a fatty acyl-CoA + H2O = a fatty acid + CoA + H(+)</text>
        <dbReference type="Rhea" id="RHEA:16781"/>
        <dbReference type="ChEBI" id="CHEBI:15377"/>
        <dbReference type="ChEBI" id="CHEBI:15378"/>
        <dbReference type="ChEBI" id="CHEBI:28868"/>
        <dbReference type="ChEBI" id="CHEBI:57287"/>
        <dbReference type="ChEBI" id="CHEBI:77636"/>
    </reaction>
</comment>
<name>A0A1H9RES1_9CORY</name>
<gene>
    <name evidence="5" type="ORF">SAMN05661109_00874</name>
</gene>
<dbReference type="EMBL" id="FOGQ01000002">
    <property type="protein sequence ID" value="SER71290.1"/>
    <property type="molecule type" value="Genomic_DNA"/>
</dbReference>
<dbReference type="PANTHER" id="PTHR11487:SF0">
    <property type="entry name" value="S-ACYL FATTY ACID SYNTHASE THIOESTERASE, MEDIUM CHAIN"/>
    <property type="match status" value="1"/>
</dbReference>
<evidence type="ECO:0000259" key="4">
    <source>
        <dbReference type="Pfam" id="PF00975"/>
    </source>
</evidence>
<sequence length="247" mass="27095">MSFVELNTVPCAGAPDTAAPIVCFAPAAANAQYWRFLVGELPHHRILAAEYPGRGRSMSLPFMTSRTELVGMLVDELRDILTPSEWADAVFVGHSVGVQIAFEMVLVSPARWLVLSARNNDITGRAPRAPDHLTSTQEELLSWVTHLGGIPDMVTRHPELARMVAKTLRADLALSASPCAPGVVQANAILMCGDSDPAATLEQMAGWKDRIRGTIMEVKLAGDHDAIRQDHEQWVRVLRHALEKDHR</sequence>
<dbReference type="InterPro" id="IPR001031">
    <property type="entry name" value="Thioesterase"/>
</dbReference>
<reference evidence="6" key="1">
    <citation type="submission" date="2016-10" db="EMBL/GenBank/DDBJ databases">
        <authorList>
            <person name="Varghese N."/>
            <person name="Submissions S."/>
        </authorList>
    </citation>
    <scope>NUCLEOTIDE SEQUENCE [LARGE SCALE GENOMIC DNA]</scope>
    <source>
        <strain evidence="6">DSM 20524</strain>
    </source>
</reference>
<dbReference type="PANTHER" id="PTHR11487">
    <property type="entry name" value="THIOESTERASE"/>
    <property type="match status" value="1"/>
</dbReference>
<dbReference type="RefSeq" id="WP_092256662.1">
    <property type="nucleotide sequence ID" value="NZ_CP047199.1"/>
</dbReference>
<evidence type="ECO:0000256" key="3">
    <source>
        <dbReference type="ARBA" id="ARBA00024293"/>
    </source>
</evidence>
<dbReference type="Pfam" id="PF00975">
    <property type="entry name" value="Thioesterase"/>
    <property type="match status" value="1"/>
</dbReference>
<dbReference type="AlphaFoldDB" id="A0A1H9RES1"/>
<organism evidence="5 6">
    <name type="scientific">Corynebacterium cystitidis DSM 20524</name>
    <dbReference type="NCBI Taxonomy" id="1121357"/>
    <lineage>
        <taxon>Bacteria</taxon>
        <taxon>Bacillati</taxon>
        <taxon>Actinomycetota</taxon>
        <taxon>Actinomycetes</taxon>
        <taxon>Mycobacteriales</taxon>
        <taxon>Corynebacteriaceae</taxon>
        <taxon>Corynebacterium</taxon>
    </lineage>
</organism>